<keyword evidence="4 7" id="KW-0456">Lyase</keyword>
<evidence type="ECO:0000256" key="2">
    <source>
        <dbReference type="ARBA" id="ARBA00012224"/>
    </source>
</evidence>
<keyword evidence="8" id="KW-1185">Reference proteome</keyword>
<feature type="domain" description="Aminotransferase class I/classII large" evidence="6">
    <location>
        <begin position="35"/>
        <end position="369"/>
    </location>
</feature>
<gene>
    <name evidence="7" type="primary">patB</name>
    <name evidence="7" type="ORF">Pan54_25030</name>
</gene>
<dbReference type="PANTHER" id="PTHR43525:SF1">
    <property type="entry name" value="PROTEIN MALY"/>
    <property type="match status" value="1"/>
</dbReference>
<proteinExistence type="inferred from homology"/>
<evidence type="ECO:0000256" key="3">
    <source>
        <dbReference type="ARBA" id="ARBA00022898"/>
    </source>
</evidence>
<dbReference type="Pfam" id="PF00155">
    <property type="entry name" value="Aminotran_1_2"/>
    <property type="match status" value="1"/>
</dbReference>
<dbReference type="EC" id="4.4.1.13" evidence="2"/>
<dbReference type="GO" id="GO:0030170">
    <property type="term" value="F:pyridoxal phosphate binding"/>
    <property type="evidence" value="ECO:0007669"/>
    <property type="project" value="InterPro"/>
</dbReference>
<organism evidence="7 8">
    <name type="scientific">Rubinisphaera italica</name>
    <dbReference type="NCBI Taxonomy" id="2527969"/>
    <lineage>
        <taxon>Bacteria</taxon>
        <taxon>Pseudomonadati</taxon>
        <taxon>Planctomycetota</taxon>
        <taxon>Planctomycetia</taxon>
        <taxon>Planctomycetales</taxon>
        <taxon>Planctomycetaceae</taxon>
        <taxon>Rubinisphaera</taxon>
    </lineage>
</organism>
<evidence type="ECO:0000256" key="1">
    <source>
        <dbReference type="ARBA" id="ARBA00001933"/>
    </source>
</evidence>
<dbReference type="InterPro" id="IPR027619">
    <property type="entry name" value="C-S_lyase_PatB-like"/>
</dbReference>
<dbReference type="RefSeq" id="WP_146503712.1">
    <property type="nucleotide sequence ID" value="NZ_SJPG01000001.1"/>
</dbReference>
<dbReference type="Gene3D" id="3.40.640.10">
    <property type="entry name" value="Type I PLP-dependent aspartate aminotransferase-like (Major domain)"/>
    <property type="match status" value="1"/>
</dbReference>
<evidence type="ECO:0000313" key="7">
    <source>
        <dbReference type="EMBL" id="TWT61766.1"/>
    </source>
</evidence>
<keyword evidence="3" id="KW-0663">Pyridoxal phosphate</keyword>
<protein>
    <recommendedName>
        <fullName evidence="2">cysteine-S-conjugate beta-lyase</fullName>
        <ecNumber evidence="2">4.4.1.13</ecNumber>
    </recommendedName>
</protein>
<dbReference type="GO" id="GO:0047804">
    <property type="term" value="F:cysteine-S-conjugate beta-lyase activity"/>
    <property type="evidence" value="ECO:0007669"/>
    <property type="project" value="UniProtKB-EC"/>
</dbReference>
<reference evidence="7 8" key="1">
    <citation type="submission" date="2019-02" db="EMBL/GenBank/DDBJ databases">
        <title>Deep-cultivation of Planctomycetes and their phenomic and genomic characterization uncovers novel biology.</title>
        <authorList>
            <person name="Wiegand S."/>
            <person name="Jogler M."/>
            <person name="Boedeker C."/>
            <person name="Pinto D."/>
            <person name="Vollmers J."/>
            <person name="Rivas-Marin E."/>
            <person name="Kohn T."/>
            <person name="Peeters S.H."/>
            <person name="Heuer A."/>
            <person name="Rast P."/>
            <person name="Oberbeckmann S."/>
            <person name="Bunk B."/>
            <person name="Jeske O."/>
            <person name="Meyerdierks A."/>
            <person name="Storesund J.E."/>
            <person name="Kallscheuer N."/>
            <person name="Luecker S."/>
            <person name="Lage O.M."/>
            <person name="Pohl T."/>
            <person name="Merkel B.J."/>
            <person name="Hornburger P."/>
            <person name="Mueller R.-W."/>
            <person name="Bruemmer F."/>
            <person name="Labrenz M."/>
            <person name="Spormann A.M."/>
            <person name="Op Den Camp H."/>
            <person name="Overmann J."/>
            <person name="Amann R."/>
            <person name="Jetten M.S.M."/>
            <person name="Mascher T."/>
            <person name="Medema M.H."/>
            <person name="Devos D.P."/>
            <person name="Kaster A.-K."/>
            <person name="Ovreas L."/>
            <person name="Rohde M."/>
            <person name="Galperin M.Y."/>
            <person name="Jogler C."/>
        </authorList>
    </citation>
    <scope>NUCLEOTIDE SEQUENCE [LARGE SCALE GENOMIC DNA]</scope>
    <source>
        <strain evidence="7 8">Pan54</strain>
    </source>
</reference>
<dbReference type="InterPro" id="IPR015421">
    <property type="entry name" value="PyrdxlP-dep_Trfase_major"/>
</dbReference>
<dbReference type="InterPro" id="IPR004839">
    <property type="entry name" value="Aminotransferase_I/II_large"/>
</dbReference>
<name>A0A5C5XF92_9PLAN</name>
<dbReference type="Proteomes" id="UP000316095">
    <property type="component" value="Unassembled WGS sequence"/>
</dbReference>
<dbReference type="AlphaFoldDB" id="A0A5C5XF92"/>
<accession>A0A5C5XF92</accession>
<dbReference type="SUPFAM" id="SSF53383">
    <property type="entry name" value="PLP-dependent transferases"/>
    <property type="match status" value="1"/>
</dbReference>
<evidence type="ECO:0000256" key="5">
    <source>
        <dbReference type="ARBA" id="ARBA00037974"/>
    </source>
</evidence>
<comment type="cofactor">
    <cofactor evidence="1">
        <name>pyridoxal 5'-phosphate</name>
        <dbReference type="ChEBI" id="CHEBI:597326"/>
    </cofactor>
</comment>
<evidence type="ECO:0000259" key="6">
    <source>
        <dbReference type="Pfam" id="PF00155"/>
    </source>
</evidence>
<dbReference type="Gene3D" id="3.90.1150.10">
    <property type="entry name" value="Aspartate Aminotransferase, domain 1"/>
    <property type="match status" value="1"/>
</dbReference>
<dbReference type="NCBIfam" id="TIGR04350">
    <property type="entry name" value="C_S_lyase_PatB"/>
    <property type="match status" value="1"/>
</dbReference>
<evidence type="ECO:0000313" key="8">
    <source>
        <dbReference type="Proteomes" id="UP000316095"/>
    </source>
</evidence>
<comment type="caution">
    <text evidence="7">The sequence shown here is derived from an EMBL/GenBank/DDBJ whole genome shotgun (WGS) entry which is preliminary data.</text>
</comment>
<dbReference type="InterPro" id="IPR015422">
    <property type="entry name" value="PyrdxlP-dep_Trfase_small"/>
</dbReference>
<dbReference type="InterPro" id="IPR051798">
    <property type="entry name" value="Class-II_PLP-Dep_Aminotrans"/>
</dbReference>
<evidence type="ECO:0000256" key="4">
    <source>
        <dbReference type="ARBA" id="ARBA00023239"/>
    </source>
</evidence>
<sequence>MSETDFDFNKLPERRGTGSVKWERYPDYIPYWVADMDFASPDCVVEAMQHRVEHGVFGYAHPHKGLIEAVLDYLSRVDGVKISEKSLVHLPGMVPALSQACRAFCQPGDKVMINSPVYYPFFKVAADAGASVIDVPHIRDEVTWRFDWDAMENAVTSRTKVLILCNPQNPLGRVFSKEEILKLAEFCQRHQLVLVADEIHCDLILEPDQVHFSALKLPEELRKRLITLKAPSKTYNIAGLGYSFAVIEDDQLRSDFNRARGCTMPEINVLAMVAAEAAYRDGEPWRRDLIEYLRENRDVLASFIRQEMPILKIHEHAATYLYWIDCSELNLSNPCQFFAKEAGVFLTDGEPFGSRQHVRFNFGCPRDHMLAGLQKMKGAIDQKLASSSGLQST</sequence>
<dbReference type="CDD" id="cd00609">
    <property type="entry name" value="AAT_like"/>
    <property type="match status" value="1"/>
</dbReference>
<dbReference type="InterPro" id="IPR015424">
    <property type="entry name" value="PyrdxlP-dep_Trfase"/>
</dbReference>
<dbReference type="OrthoDB" id="9813612at2"/>
<dbReference type="PANTHER" id="PTHR43525">
    <property type="entry name" value="PROTEIN MALY"/>
    <property type="match status" value="1"/>
</dbReference>
<comment type="similarity">
    <text evidence="5">Belongs to the class-II pyridoxal-phosphate-dependent aminotransferase family. MalY/PatB cystathionine beta-lyase subfamily.</text>
</comment>
<dbReference type="EMBL" id="SJPG01000001">
    <property type="protein sequence ID" value="TWT61766.1"/>
    <property type="molecule type" value="Genomic_DNA"/>
</dbReference>